<evidence type="ECO:0000313" key="2">
    <source>
        <dbReference type="EMBL" id="NBI34839.1"/>
    </source>
</evidence>
<gene>
    <name evidence="2" type="ORF">D1639_07310</name>
</gene>
<name>A0A7C9JE99_9BACT</name>
<feature type="chain" id="PRO_5028964507" description="Peptidase C39-like domain-containing protein" evidence="1">
    <location>
        <begin position="33"/>
        <end position="296"/>
    </location>
</feature>
<comment type="caution">
    <text evidence="2">The sequence shown here is derived from an EMBL/GenBank/DDBJ whole genome shotgun (WGS) entry which is preliminary data.</text>
</comment>
<keyword evidence="1" id="KW-0732">Signal</keyword>
<evidence type="ECO:0000256" key="1">
    <source>
        <dbReference type="SAM" id="SignalP"/>
    </source>
</evidence>
<dbReference type="EMBL" id="QWKH01000049">
    <property type="protein sequence ID" value="NBI34839.1"/>
    <property type="molecule type" value="Genomic_DNA"/>
</dbReference>
<feature type="signal peptide" evidence="1">
    <location>
        <begin position="1"/>
        <end position="32"/>
    </location>
</feature>
<sequence>MGRTGIRRSFAAATGALLVATVLVCVPVVAYAAQAETSRTDADAVAKLVLAYLGDNPDVDSNEISVGESSVVVTDEMDEVSIDGQELATRSWPVYAQGDLVAFVYAVDSEAGSSYTLSSALASRLAPYVEEGSAVAIVEDGEETVCVDDATGKAVVVDARAEEARFCDAEDARIDVGVRAPSDANSIASLEISEDAGFSMEGGAVAGVDDAFEVALASTSVSESRALYVKQYHQGSDPICWAAAAYQVGHYLTGQDVGAVQDLAVNAAGSLRGDTGYTETIEALRYFFYQGSLTWV</sequence>
<proteinExistence type="predicted"/>
<evidence type="ECO:0008006" key="3">
    <source>
        <dbReference type="Google" id="ProtNLM"/>
    </source>
</evidence>
<accession>A0A7C9JE99</accession>
<dbReference type="AlphaFoldDB" id="A0A7C9JE99"/>
<organism evidence="2">
    <name type="scientific">Muribaculaceae bacterium Z82</name>
    <dbReference type="NCBI Taxonomy" id="2304548"/>
    <lineage>
        <taxon>Bacteria</taxon>
        <taxon>Pseudomonadati</taxon>
        <taxon>Bacteroidota</taxon>
        <taxon>Bacteroidia</taxon>
        <taxon>Bacteroidales</taxon>
        <taxon>Muribaculaceae</taxon>
    </lineage>
</organism>
<protein>
    <recommendedName>
        <fullName evidence="3">Peptidase C39-like domain-containing protein</fullName>
    </recommendedName>
</protein>
<reference evidence="2" key="1">
    <citation type="submission" date="2018-08" db="EMBL/GenBank/DDBJ databases">
        <title>Murine metabolic-syndrome-specific gut microbial biobank.</title>
        <authorList>
            <person name="Liu C."/>
        </authorList>
    </citation>
    <scope>NUCLEOTIDE SEQUENCE [LARGE SCALE GENOMIC DNA]</scope>
    <source>
        <strain evidence="2">Z82</strain>
    </source>
</reference>